<gene>
    <name evidence="1" type="ORF">KUTeg_024005</name>
</gene>
<accession>A0ABQ9DWP4</accession>
<reference evidence="1 2" key="1">
    <citation type="submission" date="2022-12" db="EMBL/GenBank/DDBJ databases">
        <title>Chromosome-level genome of Tegillarca granosa.</title>
        <authorList>
            <person name="Kim J."/>
        </authorList>
    </citation>
    <scope>NUCLEOTIDE SEQUENCE [LARGE SCALE GENOMIC DNA]</scope>
    <source>
        <strain evidence="1">Teg-2019</strain>
        <tissue evidence="1">Adductor muscle</tissue>
    </source>
</reference>
<proteinExistence type="predicted"/>
<dbReference type="EMBL" id="JARBDR010000923">
    <property type="protein sequence ID" value="KAJ8297474.1"/>
    <property type="molecule type" value="Genomic_DNA"/>
</dbReference>
<dbReference type="Proteomes" id="UP001217089">
    <property type="component" value="Unassembled WGS sequence"/>
</dbReference>
<evidence type="ECO:0000313" key="1">
    <source>
        <dbReference type="EMBL" id="KAJ8297474.1"/>
    </source>
</evidence>
<keyword evidence="2" id="KW-1185">Reference proteome</keyword>
<evidence type="ECO:0000313" key="2">
    <source>
        <dbReference type="Proteomes" id="UP001217089"/>
    </source>
</evidence>
<comment type="caution">
    <text evidence="1">The sequence shown here is derived from an EMBL/GenBank/DDBJ whole genome shotgun (WGS) entry which is preliminary data.</text>
</comment>
<name>A0ABQ9DWP4_TEGGR</name>
<organism evidence="1 2">
    <name type="scientific">Tegillarca granosa</name>
    <name type="common">Malaysian cockle</name>
    <name type="synonym">Anadara granosa</name>
    <dbReference type="NCBI Taxonomy" id="220873"/>
    <lineage>
        <taxon>Eukaryota</taxon>
        <taxon>Metazoa</taxon>
        <taxon>Spiralia</taxon>
        <taxon>Lophotrochozoa</taxon>
        <taxon>Mollusca</taxon>
        <taxon>Bivalvia</taxon>
        <taxon>Autobranchia</taxon>
        <taxon>Pteriomorphia</taxon>
        <taxon>Arcoida</taxon>
        <taxon>Arcoidea</taxon>
        <taxon>Arcidae</taxon>
        <taxon>Tegillarca</taxon>
    </lineage>
</organism>
<sequence length="101" mass="11602">MSAKLFRSPCDCPCLYIVSNYIEKTIKINQKPKNSRGFGFTIAGGADRKQPLEVTKVNLGAIYYNIQIGMISDHLLKQEEDRRAVNVFSWTLIRYDRDLES</sequence>
<protein>
    <submittedName>
        <fullName evidence="1">Uncharacterized protein</fullName>
    </submittedName>
</protein>